<dbReference type="Proteomes" id="UP001597448">
    <property type="component" value="Unassembled WGS sequence"/>
</dbReference>
<dbReference type="Pfam" id="PF00210">
    <property type="entry name" value="Ferritin"/>
    <property type="match status" value="1"/>
</dbReference>
<comment type="similarity">
    <text evidence="1 2">Belongs to the Dps family.</text>
</comment>
<organism evidence="4 5">
    <name type="scientific">Paenibacillus rhizoplanae</name>
    <dbReference type="NCBI Taxonomy" id="1917181"/>
    <lineage>
        <taxon>Bacteria</taxon>
        <taxon>Bacillati</taxon>
        <taxon>Bacillota</taxon>
        <taxon>Bacilli</taxon>
        <taxon>Bacillales</taxon>
        <taxon>Paenibacillaceae</taxon>
        <taxon>Paenibacillus</taxon>
    </lineage>
</organism>
<evidence type="ECO:0000256" key="1">
    <source>
        <dbReference type="ARBA" id="ARBA00009497"/>
    </source>
</evidence>
<dbReference type="SUPFAM" id="SSF47240">
    <property type="entry name" value="Ferritin-like"/>
    <property type="match status" value="1"/>
</dbReference>
<dbReference type="InterPro" id="IPR012347">
    <property type="entry name" value="Ferritin-like"/>
</dbReference>
<feature type="domain" description="Ferritin/DPS" evidence="3">
    <location>
        <begin position="13"/>
        <end position="151"/>
    </location>
</feature>
<sequence length="152" mass="16907">MSTQVNSHTALYAALNRQTANWTLLGVKLHHYHWYVSGTQFFTLHEKFEELYNEAAGYVDELAERLLAIGGRPASTMAEYLKLSSLKEAAGGESAKEMVAQLVQDFTAVAEELKQGITYAEEASDQPTADLLTGIRTSVEKTSWMLNAYLEI</sequence>
<proteinExistence type="inferred from homology"/>
<dbReference type="CDD" id="cd01043">
    <property type="entry name" value="DPS"/>
    <property type="match status" value="1"/>
</dbReference>
<evidence type="ECO:0000256" key="2">
    <source>
        <dbReference type="RuleBase" id="RU003875"/>
    </source>
</evidence>
<comment type="caution">
    <text evidence="4">The sequence shown here is derived from an EMBL/GenBank/DDBJ whole genome shotgun (WGS) entry which is preliminary data.</text>
</comment>
<dbReference type="InterPro" id="IPR009078">
    <property type="entry name" value="Ferritin-like_SF"/>
</dbReference>
<dbReference type="PANTHER" id="PTHR42932:SF1">
    <property type="entry name" value="GENERAL STRESS PROTEIN 20U"/>
    <property type="match status" value="1"/>
</dbReference>
<dbReference type="PANTHER" id="PTHR42932">
    <property type="entry name" value="GENERAL STRESS PROTEIN 20U"/>
    <property type="match status" value="1"/>
</dbReference>
<keyword evidence="5" id="KW-1185">Reference proteome</keyword>
<dbReference type="Gene3D" id="1.20.1260.10">
    <property type="match status" value="1"/>
</dbReference>
<dbReference type="PIRSF" id="PIRSF005900">
    <property type="entry name" value="Dps"/>
    <property type="match status" value="1"/>
</dbReference>
<dbReference type="InterPro" id="IPR023188">
    <property type="entry name" value="DPS_DNA-bd_CS"/>
</dbReference>
<dbReference type="InterPro" id="IPR008331">
    <property type="entry name" value="Ferritin_DPS_dom"/>
</dbReference>
<evidence type="ECO:0000259" key="3">
    <source>
        <dbReference type="Pfam" id="PF00210"/>
    </source>
</evidence>
<dbReference type="InterPro" id="IPR002177">
    <property type="entry name" value="DPS_DNA-bd"/>
</dbReference>
<reference evidence="5" key="1">
    <citation type="journal article" date="2019" name="Int. J. Syst. Evol. Microbiol.">
        <title>The Global Catalogue of Microorganisms (GCM) 10K type strain sequencing project: providing services to taxonomists for standard genome sequencing and annotation.</title>
        <authorList>
            <consortium name="The Broad Institute Genomics Platform"/>
            <consortium name="The Broad Institute Genome Sequencing Center for Infectious Disease"/>
            <person name="Wu L."/>
            <person name="Ma J."/>
        </authorList>
    </citation>
    <scope>NUCLEOTIDE SEQUENCE [LARGE SCALE GENOMIC DNA]</scope>
    <source>
        <strain evidence="5">CCM 8725</strain>
    </source>
</reference>
<dbReference type="EMBL" id="JBHUKY010000068">
    <property type="protein sequence ID" value="MFD2413530.1"/>
    <property type="molecule type" value="Genomic_DNA"/>
</dbReference>
<evidence type="ECO:0000313" key="5">
    <source>
        <dbReference type="Proteomes" id="UP001597448"/>
    </source>
</evidence>
<dbReference type="RefSeq" id="WP_209992100.1">
    <property type="nucleotide sequence ID" value="NZ_JBHSVQ010000001.1"/>
</dbReference>
<evidence type="ECO:0000313" key="4">
    <source>
        <dbReference type="EMBL" id="MFD2413530.1"/>
    </source>
</evidence>
<dbReference type="PROSITE" id="PS00818">
    <property type="entry name" value="DPS_1"/>
    <property type="match status" value="1"/>
</dbReference>
<gene>
    <name evidence="4" type="ORF">ACFSX3_27040</name>
</gene>
<dbReference type="PRINTS" id="PR01346">
    <property type="entry name" value="HELNAPAPROT"/>
</dbReference>
<protein>
    <submittedName>
        <fullName evidence="4">Dps family protein</fullName>
    </submittedName>
</protein>
<name>A0ABW5FHG4_9BACL</name>
<dbReference type="PROSITE" id="PS00819">
    <property type="entry name" value="DPS_2"/>
    <property type="match status" value="1"/>
</dbReference>
<accession>A0ABW5FHG4</accession>